<feature type="binding site" evidence="12">
    <location>
        <position position="163"/>
    </location>
    <ligand>
        <name>NAD(+)</name>
        <dbReference type="ChEBI" id="CHEBI:57540"/>
    </ligand>
</feature>
<dbReference type="Gene3D" id="3.40.50.720">
    <property type="entry name" value="NAD(P)-binding Rossmann-like Domain"/>
    <property type="match status" value="1"/>
</dbReference>
<dbReference type="RefSeq" id="WP_007016852.1">
    <property type="nucleotide sequence ID" value="NZ_AAQH01000039.1"/>
</dbReference>
<evidence type="ECO:0000256" key="7">
    <source>
        <dbReference type="ARBA" id="ARBA00023098"/>
    </source>
</evidence>
<dbReference type="CDD" id="cd05372">
    <property type="entry name" value="ENR_SDR"/>
    <property type="match status" value="1"/>
</dbReference>
<accession>Q1MXL0</accession>
<feature type="active site" description="Proton acceptor" evidence="10">
    <location>
        <position position="156"/>
    </location>
</feature>
<evidence type="ECO:0000256" key="1">
    <source>
        <dbReference type="ARBA" id="ARBA00005194"/>
    </source>
</evidence>
<keyword evidence="14" id="KW-1185">Reference proteome</keyword>
<dbReference type="Gene3D" id="1.10.8.400">
    <property type="entry name" value="Enoyl acyl carrier protein reductase"/>
    <property type="match status" value="1"/>
</dbReference>
<dbReference type="STRING" id="207949.RED65_04470"/>
<dbReference type="Pfam" id="PF13561">
    <property type="entry name" value="adh_short_C2"/>
    <property type="match status" value="1"/>
</dbReference>
<protein>
    <recommendedName>
        <fullName evidence="9">Enoyl-[acyl-carrier-protein] reductase [NADH]</fullName>
        <ecNumber evidence="9">1.3.1.9</ecNumber>
    </recommendedName>
</protein>
<organism evidence="13 14">
    <name type="scientific">Bermanella marisrubri</name>
    <dbReference type="NCBI Taxonomy" id="207949"/>
    <lineage>
        <taxon>Bacteria</taxon>
        <taxon>Pseudomonadati</taxon>
        <taxon>Pseudomonadota</taxon>
        <taxon>Gammaproteobacteria</taxon>
        <taxon>Oceanospirillales</taxon>
        <taxon>Oceanospirillaceae</taxon>
        <taxon>Bermanella</taxon>
    </lineage>
</organism>
<feature type="binding site" evidence="12">
    <location>
        <begin position="19"/>
        <end position="20"/>
    </location>
    <ligand>
        <name>NAD(+)</name>
        <dbReference type="ChEBI" id="CHEBI:57540"/>
    </ligand>
</feature>
<gene>
    <name evidence="13" type="ORF">RED65_04470</name>
</gene>
<dbReference type="EC" id="1.3.1.9" evidence="9"/>
<evidence type="ECO:0000256" key="4">
    <source>
        <dbReference type="ARBA" id="ARBA00022832"/>
    </source>
</evidence>
<dbReference type="HOGENOM" id="CLU_010194_10_1_6"/>
<feature type="binding site" evidence="11">
    <location>
        <position position="95"/>
    </location>
    <ligand>
        <name>substrate</name>
    </ligand>
</feature>
<evidence type="ECO:0000256" key="12">
    <source>
        <dbReference type="PIRSR" id="PIRSR000094-3"/>
    </source>
</evidence>
<keyword evidence="8 9" id="KW-0275">Fatty acid biosynthesis</keyword>
<dbReference type="PANTHER" id="PTHR43159">
    <property type="entry name" value="ENOYL-[ACYL-CARRIER-PROTEIN] REDUCTASE"/>
    <property type="match status" value="1"/>
</dbReference>
<sequence>MQLLEGKTALIVGLASNKSIAYGIAKQYHQAGASLIFTYQNERLRSRVEKFAEEFSANAIYPCDLSNDQELLDLKTSLESTRHKIDIVVHSVGFAPGEELDGKMVDVCTRNGFKIAHEISSYSLIALTQSIRNMLSESASILTLTYHGSQQTLPNYNVMGLAKASLEAAVRYLANDLGEHGIRVNAISAGPIRTLAASGIKSFRSMLAINEKRSALKRNINIDDVGKAAVFLGSDLSSGVTAETIYVDGGFRSCAISRNEM</sequence>
<dbReference type="SUPFAM" id="SSF51735">
    <property type="entry name" value="NAD(P)-binding Rossmann-fold domains"/>
    <property type="match status" value="1"/>
</dbReference>
<evidence type="ECO:0000313" key="14">
    <source>
        <dbReference type="Proteomes" id="UP000004263"/>
    </source>
</evidence>
<dbReference type="InterPro" id="IPR002347">
    <property type="entry name" value="SDR_fam"/>
</dbReference>
<feature type="active site" description="Proton acceptor" evidence="10">
    <location>
        <position position="146"/>
    </location>
</feature>
<evidence type="ECO:0000256" key="5">
    <source>
        <dbReference type="ARBA" id="ARBA00023002"/>
    </source>
</evidence>
<comment type="pathway">
    <text evidence="1">Lipid metabolism; fatty acid biosynthesis.</text>
</comment>
<keyword evidence="6 9" id="KW-0520">NAD</keyword>
<comment type="caution">
    <text evidence="13">The sequence shown here is derived from an EMBL/GenBank/DDBJ whole genome shotgun (WGS) entry which is preliminary data.</text>
</comment>
<name>Q1MXL0_9GAMM</name>
<evidence type="ECO:0000256" key="2">
    <source>
        <dbReference type="ARBA" id="ARBA00009233"/>
    </source>
</evidence>
<evidence type="ECO:0000313" key="13">
    <source>
        <dbReference type="EMBL" id="EAT10703.1"/>
    </source>
</evidence>
<feature type="binding site" evidence="12">
    <location>
        <position position="40"/>
    </location>
    <ligand>
        <name>NAD(+)</name>
        <dbReference type="ChEBI" id="CHEBI:57540"/>
    </ligand>
</feature>
<evidence type="ECO:0000256" key="6">
    <source>
        <dbReference type="ARBA" id="ARBA00023027"/>
    </source>
</evidence>
<dbReference type="OrthoDB" id="9803628at2"/>
<dbReference type="PANTHER" id="PTHR43159:SF2">
    <property type="entry name" value="ENOYL-[ACYL-CARRIER-PROTEIN] REDUCTASE [NADH], CHLOROPLASTIC"/>
    <property type="match status" value="1"/>
</dbReference>
<dbReference type="Proteomes" id="UP000004263">
    <property type="component" value="Unassembled WGS sequence"/>
</dbReference>
<dbReference type="EMBL" id="AAQH01000039">
    <property type="protein sequence ID" value="EAT10703.1"/>
    <property type="molecule type" value="Genomic_DNA"/>
</dbReference>
<dbReference type="InterPro" id="IPR036291">
    <property type="entry name" value="NAD(P)-bd_dom_sf"/>
</dbReference>
<comment type="catalytic activity">
    <reaction evidence="9">
        <text>a 2,3-saturated acyl-[ACP] + NAD(+) = a (2E)-enoyl-[ACP] + NADH + H(+)</text>
        <dbReference type="Rhea" id="RHEA:10240"/>
        <dbReference type="Rhea" id="RHEA-COMP:9925"/>
        <dbReference type="Rhea" id="RHEA-COMP:9926"/>
        <dbReference type="ChEBI" id="CHEBI:15378"/>
        <dbReference type="ChEBI" id="CHEBI:57540"/>
        <dbReference type="ChEBI" id="CHEBI:57945"/>
        <dbReference type="ChEBI" id="CHEBI:78784"/>
        <dbReference type="ChEBI" id="CHEBI:78785"/>
        <dbReference type="EC" id="1.3.1.9"/>
    </reaction>
</comment>
<dbReference type="UniPathway" id="UPA00094"/>
<comment type="similarity">
    <text evidence="2 9">Belongs to the short-chain dehydrogenases/reductases (SDR) family. FabI subfamily.</text>
</comment>
<reference evidence="13 14" key="1">
    <citation type="submission" date="2006-03" db="EMBL/GenBank/DDBJ databases">
        <authorList>
            <person name="Pinhassi J."/>
            <person name="Pedros-Alio C."/>
            <person name="Ferriera S."/>
            <person name="Johnson J."/>
            <person name="Kravitz S."/>
            <person name="Halpern A."/>
            <person name="Remington K."/>
            <person name="Beeson K."/>
            <person name="Tran B."/>
            <person name="Rogers Y.-H."/>
            <person name="Friedman R."/>
            <person name="Venter J.C."/>
        </authorList>
    </citation>
    <scope>NUCLEOTIDE SEQUENCE [LARGE SCALE GENOMIC DNA]</scope>
    <source>
        <strain evidence="13 14">RED65</strain>
    </source>
</reference>
<keyword evidence="3 9" id="KW-0444">Lipid biosynthesis</keyword>
<dbReference type="GO" id="GO:0004318">
    <property type="term" value="F:enoyl-[acyl-carrier-protein] reductase (NADH) activity"/>
    <property type="evidence" value="ECO:0007669"/>
    <property type="project" value="UniProtKB-EC"/>
</dbReference>
<proteinExistence type="inferred from homology"/>
<dbReference type="FunFam" id="3.40.50.720:FF:000054">
    <property type="entry name" value="Enoyl-[acyl-carrier-protein] reductase [NADH]"/>
    <property type="match status" value="1"/>
</dbReference>
<dbReference type="InterPro" id="IPR014358">
    <property type="entry name" value="Enoyl-ACP_Rdtase_NADH"/>
</dbReference>
<dbReference type="PIRSF" id="PIRSF000094">
    <property type="entry name" value="Enoyl-ACP_rdct"/>
    <property type="match status" value="1"/>
</dbReference>
<evidence type="ECO:0000256" key="8">
    <source>
        <dbReference type="ARBA" id="ARBA00023160"/>
    </source>
</evidence>
<evidence type="ECO:0000256" key="9">
    <source>
        <dbReference type="PIRNR" id="PIRNR000094"/>
    </source>
</evidence>
<feature type="binding site" evidence="12">
    <location>
        <position position="13"/>
    </location>
    <ligand>
        <name>NAD(+)</name>
        <dbReference type="ChEBI" id="CHEBI:57540"/>
    </ligand>
</feature>
<dbReference type="GO" id="GO:0006633">
    <property type="term" value="P:fatty acid biosynthetic process"/>
    <property type="evidence" value="ECO:0007669"/>
    <property type="project" value="UniProtKB-UniPathway"/>
</dbReference>
<dbReference type="AlphaFoldDB" id="Q1MXL0"/>
<keyword evidence="7" id="KW-0443">Lipid metabolism</keyword>
<evidence type="ECO:0000256" key="3">
    <source>
        <dbReference type="ARBA" id="ARBA00022516"/>
    </source>
</evidence>
<evidence type="ECO:0000256" key="10">
    <source>
        <dbReference type="PIRSR" id="PIRSR000094-1"/>
    </source>
</evidence>
<keyword evidence="5 9" id="KW-0560">Oxidoreductase</keyword>
<evidence type="ECO:0000256" key="11">
    <source>
        <dbReference type="PIRSR" id="PIRSR000094-2"/>
    </source>
</evidence>
<feature type="binding site" evidence="12">
    <location>
        <position position="92"/>
    </location>
    <ligand>
        <name>NAD(+)</name>
        <dbReference type="ChEBI" id="CHEBI:57540"/>
    </ligand>
</feature>
<keyword evidence="4" id="KW-0276">Fatty acid metabolism</keyword>
<feature type="binding site" evidence="12">
    <location>
        <begin position="192"/>
        <end position="196"/>
    </location>
    <ligand>
        <name>NAD(+)</name>
        <dbReference type="ChEBI" id="CHEBI:57540"/>
    </ligand>
</feature>
<dbReference type="PRINTS" id="PR00081">
    <property type="entry name" value="GDHRDH"/>
</dbReference>